<evidence type="ECO:0000313" key="2">
    <source>
        <dbReference type="EMBL" id="VDN20301.1"/>
    </source>
</evidence>
<reference evidence="2 3" key="1">
    <citation type="submission" date="2018-11" db="EMBL/GenBank/DDBJ databases">
        <authorList>
            <consortium name="Pathogen Informatics"/>
        </authorList>
    </citation>
    <scope>NUCLEOTIDE SEQUENCE [LARGE SCALE GENOMIC DNA]</scope>
</reference>
<keyword evidence="1" id="KW-1133">Transmembrane helix</keyword>
<dbReference type="OrthoDB" id="5974730at2759"/>
<organism evidence="2 3">
    <name type="scientific">Dibothriocephalus latus</name>
    <name type="common">Fish tapeworm</name>
    <name type="synonym">Diphyllobothrium latum</name>
    <dbReference type="NCBI Taxonomy" id="60516"/>
    <lineage>
        <taxon>Eukaryota</taxon>
        <taxon>Metazoa</taxon>
        <taxon>Spiralia</taxon>
        <taxon>Lophotrochozoa</taxon>
        <taxon>Platyhelminthes</taxon>
        <taxon>Cestoda</taxon>
        <taxon>Eucestoda</taxon>
        <taxon>Diphyllobothriidea</taxon>
        <taxon>Diphyllobothriidae</taxon>
        <taxon>Dibothriocephalus</taxon>
    </lineage>
</organism>
<name>A0A3P7MQB8_DIBLA</name>
<feature type="transmembrane region" description="Helical" evidence="1">
    <location>
        <begin position="68"/>
        <end position="87"/>
    </location>
</feature>
<dbReference type="AlphaFoldDB" id="A0A3P7MQB8"/>
<feature type="transmembrane region" description="Helical" evidence="1">
    <location>
        <begin position="126"/>
        <end position="144"/>
    </location>
</feature>
<keyword evidence="1" id="KW-0472">Membrane</keyword>
<dbReference type="EMBL" id="UYRU01070830">
    <property type="protein sequence ID" value="VDN20301.1"/>
    <property type="molecule type" value="Genomic_DNA"/>
</dbReference>
<sequence>MFSLSDLNPLELFAEHLARQLNVDLYSVRYLLTIVFGTNILYINVVGYPIAIIYALFIRDRGARACNIYIFLTGFILSCWNFGYYLVNYGTYDINWTMAYCILCLRLIGFSWDYRDGALPEVCQTIILMSLLSAFDIFNCILLMNSPTMFIFPNGVAT</sequence>
<proteinExistence type="predicted"/>
<evidence type="ECO:0000256" key="1">
    <source>
        <dbReference type="SAM" id="Phobius"/>
    </source>
</evidence>
<evidence type="ECO:0000313" key="3">
    <source>
        <dbReference type="Proteomes" id="UP000281553"/>
    </source>
</evidence>
<keyword evidence="3" id="KW-1185">Reference proteome</keyword>
<dbReference type="Proteomes" id="UP000281553">
    <property type="component" value="Unassembled WGS sequence"/>
</dbReference>
<accession>A0A3P7MQB8</accession>
<protein>
    <submittedName>
        <fullName evidence="2">Uncharacterized protein</fullName>
    </submittedName>
</protein>
<gene>
    <name evidence="2" type="ORF">DILT_LOCUS13594</name>
</gene>
<feature type="transmembrane region" description="Helical" evidence="1">
    <location>
        <begin position="30"/>
        <end position="56"/>
    </location>
</feature>
<keyword evidence="1" id="KW-0812">Transmembrane</keyword>